<keyword evidence="3" id="KW-0808">Transferase</keyword>
<evidence type="ECO:0000256" key="1">
    <source>
        <dbReference type="ARBA" id="ARBA00004752"/>
    </source>
</evidence>
<dbReference type="InterPro" id="IPR050979">
    <property type="entry name" value="LD-transpeptidase"/>
</dbReference>
<dbReference type="AlphaFoldDB" id="A0AAX0WNP2"/>
<dbReference type="EMBL" id="PJLB01000008">
    <property type="protein sequence ID" value="PND02510.1"/>
    <property type="molecule type" value="Genomic_DNA"/>
</dbReference>
<sequence>MLSVQVSVPLTRRPRKARPKARFQRWKSPGAMEVPVYFAREKDMEAPDMNTKTGNTRSYRCNPSQRAWVIWRAASCRKPFSGFLEARSRIRASSPRIMSMSSPRRASRECRRGERVGTEEAAFMTAERKNGNRYGHKRASLSGLLQTCRNGGESCLISTGEEGKAGRMPHAALSFLLFLCVSLLLAACSSTPRTPHGKPLMKDGRYASSYEAFVADPQYRFTRDIWYHDERIRQAGTRNSKIVIHLKDQRGVLLVDGKPAMNFPVCTGKSAHETPRGKFSIIQKDADYRSRSYGSVFDASGLCVNSDATSSSRVPPGGKFIGAKMPLWMRIHGGIGLHVGTVFRDANSHGCIRVPVEACRILFDKCGLGTTVIVQE</sequence>
<reference evidence="10 11" key="1">
    <citation type="journal article" date="2017" name="BMC Genomics">
        <title>Genome sequencing of 39 Akkermansia muciniphila isolates reveals its population structure, genomic and functional diverisity, and global distribution in mammalian gut microbiotas.</title>
        <authorList>
            <person name="Guo X."/>
            <person name="Li S."/>
            <person name="Zhang J."/>
            <person name="Wu F."/>
            <person name="Li X."/>
            <person name="Wu D."/>
            <person name="Zhang M."/>
            <person name="Ou Z."/>
            <person name="Jie Z."/>
            <person name="Yan Q."/>
            <person name="Li P."/>
            <person name="Yi J."/>
            <person name="Peng Y."/>
        </authorList>
    </citation>
    <scope>NUCLEOTIDE SEQUENCE [LARGE SCALE GENOMIC DNA]</scope>
    <source>
        <strain evidence="10 11">GP28</strain>
    </source>
</reference>
<evidence type="ECO:0000256" key="6">
    <source>
        <dbReference type="ARBA" id="ARBA00023316"/>
    </source>
</evidence>
<comment type="caution">
    <text evidence="10">The sequence shown here is derived from an EMBL/GenBank/DDBJ whole genome shotgun (WGS) entry which is preliminary data.</text>
</comment>
<dbReference type="GO" id="GO:0071972">
    <property type="term" value="F:peptidoglycan L,D-transpeptidase activity"/>
    <property type="evidence" value="ECO:0007669"/>
    <property type="project" value="TreeGrafter"/>
</dbReference>
<dbReference type="SUPFAM" id="SSF141523">
    <property type="entry name" value="L,D-transpeptidase catalytic domain-like"/>
    <property type="match status" value="1"/>
</dbReference>
<keyword evidence="4 7" id="KW-0133">Cell shape</keyword>
<dbReference type="GO" id="GO:0005576">
    <property type="term" value="C:extracellular region"/>
    <property type="evidence" value="ECO:0007669"/>
    <property type="project" value="TreeGrafter"/>
</dbReference>
<evidence type="ECO:0000256" key="3">
    <source>
        <dbReference type="ARBA" id="ARBA00022679"/>
    </source>
</evidence>
<dbReference type="PANTHER" id="PTHR30582:SF2">
    <property type="entry name" value="L,D-TRANSPEPTIDASE YCIB-RELATED"/>
    <property type="match status" value="1"/>
</dbReference>
<dbReference type="Proteomes" id="UP000236075">
    <property type="component" value="Unassembled WGS sequence"/>
</dbReference>
<dbReference type="CDD" id="cd16913">
    <property type="entry name" value="YkuD_like"/>
    <property type="match status" value="1"/>
</dbReference>
<feature type="region of interest" description="Disordered" evidence="8">
    <location>
        <begin position="1"/>
        <end position="20"/>
    </location>
</feature>
<comment type="similarity">
    <text evidence="2">Belongs to the YkuD family.</text>
</comment>
<feature type="active site" description="Nucleophile" evidence="7">
    <location>
        <position position="351"/>
    </location>
</feature>
<evidence type="ECO:0000256" key="2">
    <source>
        <dbReference type="ARBA" id="ARBA00005992"/>
    </source>
</evidence>
<comment type="pathway">
    <text evidence="1 7">Cell wall biogenesis; peptidoglycan biosynthesis.</text>
</comment>
<evidence type="ECO:0000256" key="5">
    <source>
        <dbReference type="ARBA" id="ARBA00022984"/>
    </source>
</evidence>
<evidence type="ECO:0000259" key="9">
    <source>
        <dbReference type="PROSITE" id="PS52029"/>
    </source>
</evidence>
<proteinExistence type="inferred from homology"/>
<dbReference type="InterPro" id="IPR038063">
    <property type="entry name" value="Transpep_catalytic_dom"/>
</dbReference>
<dbReference type="Gene3D" id="2.40.440.10">
    <property type="entry name" value="L,D-transpeptidase catalytic domain-like"/>
    <property type="match status" value="1"/>
</dbReference>
<dbReference type="GO" id="GO:0071555">
    <property type="term" value="P:cell wall organization"/>
    <property type="evidence" value="ECO:0007669"/>
    <property type="project" value="UniProtKB-UniRule"/>
</dbReference>
<name>A0AAX0WNP2_9BACT</name>
<evidence type="ECO:0000313" key="10">
    <source>
        <dbReference type="EMBL" id="PND02510.1"/>
    </source>
</evidence>
<evidence type="ECO:0000256" key="7">
    <source>
        <dbReference type="PROSITE-ProRule" id="PRU01373"/>
    </source>
</evidence>
<feature type="active site" description="Proton donor/acceptor" evidence="7">
    <location>
        <position position="338"/>
    </location>
</feature>
<dbReference type="GO" id="GO:0016740">
    <property type="term" value="F:transferase activity"/>
    <property type="evidence" value="ECO:0007669"/>
    <property type="project" value="UniProtKB-KW"/>
</dbReference>
<dbReference type="GO" id="GO:0018104">
    <property type="term" value="P:peptidoglycan-protein cross-linking"/>
    <property type="evidence" value="ECO:0007669"/>
    <property type="project" value="TreeGrafter"/>
</dbReference>
<keyword evidence="6 7" id="KW-0961">Cell wall biogenesis/degradation</keyword>
<dbReference type="GO" id="GO:0008360">
    <property type="term" value="P:regulation of cell shape"/>
    <property type="evidence" value="ECO:0007669"/>
    <property type="project" value="UniProtKB-UniRule"/>
</dbReference>
<protein>
    <recommendedName>
        <fullName evidence="9">L,D-TPase catalytic domain-containing protein</fullName>
    </recommendedName>
</protein>
<dbReference type="InterPro" id="IPR005490">
    <property type="entry name" value="LD_TPept_cat_dom"/>
</dbReference>
<evidence type="ECO:0000256" key="4">
    <source>
        <dbReference type="ARBA" id="ARBA00022960"/>
    </source>
</evidence>
<accession>A0AAX0WNP2</accession>
<feature type="domain" description="L,D-TPase catalytic" evidence="9">
    <location>
        <begin position="240"/>
        <end position="375"/>
    </location>
</feature>
<evidence type="ECO:0000313" key="11">
    <source>
        <dbReference type="Proteomes" id="UP000236075"/>
    </source>
</evidence>
<dbReference type="PANTHER" id="PTHR30582">
    <property type="entry name" value="L,D-TRANSPEPTIDASE"/>
    <property type="match status" value="1"/>
</dbReference>
<evidence type="ECO:0000256" key="8">
    <source>
        <dbReference type="SAM" id="MobiDB-lite"/>
    </source>
</evidence>
<dbReference type="Pfam" id="PF03734">
    <property type="entry name" value="YkuD"/>
    <property type="match status" value="1"/>
</dbReference>
<gene>
    <name evidence="10" type="ORF">CXT95_07590</name>
</gene>
<dbReference type="PROSITE" id="PS52029">
    <property type="entry name" value="LD_TPASE"/>
    <property type="match status" value="1"/>
</dbReference>
<organism evidence="10 11">
    <name type="scientific">Akkermansia muciniphila</name>
    <dbReference type="NCBI Taxonomy" id="239935"/>
    <lineage>
        <taxon>Bacteria</taxon>
        <taxon>Pseudomonadati</taxon>
        <taxon>Verrucomicrobiota</taxon>
        <taxon>Verrucomicrobiia</taxon>
        <taxon>Verrucomicrobiales</taxon>
        <taxon>Akkermansiaceae</taxon>
        <taxon>Akkermansia</taxon>
    </lineage>
</organism>
<keyword evidence="5 7" id="KW-0573">Peptidoglycan synthesis</keyword>